<accession>A0A9P6B5R2</accession>
<name>A0A9P6B5R2_9AGAM</name>
<protein>
    <submittedName>
        <fullName evidence="1">Uncharacterized protein</fullName>
    </submittedName>
</protein>
<evidence type="ECO:0000313" key="1">
    <source>
        <dbReference type="EMBL" id="KAF9517425.1"/>
    </source>
</evidence>
<reference evidence="1" key="1">
    <citation type="journal article" date="2020" name="Nat. Commun.">
        <title>Large-scale genome sequencing of mycorrhizal fungi provides insights into the early evolution of symbiotic traits.</title>
        <authorList>
            <person name="Miyauchi S."/>
            <person name="Kiss E."/>
            <person name="Kuo A."/>
            <person name="Drula E."/>
            <person name="Kohler A."/>
            <person name="Sanchez-Garcia M."/>
            <person name="Morin E."/>
            <person name="Andreopoulos B."/>
            <person name="Barry K.W."/>
            <person name="Bonito G."/>
            <person name="Buee M."/>
            <person name="Carver A."/>
            <person name="Chen C."/>
            <person name="Cichocki N."/>
            <person name="Clum A."/>
            <person name="Culley D."/>
            <person name="Crous P.W."/>
            <person name="Fauchery L."/>
            <person name="Girlanda M."/>
            <person name="Hayes R.D."/>
            <person name="Keri Z."/>
            <person name="LaButti K."/>
            <person name="Lipzen A."/>
            <person name="Lombard V."/>
            <person name="Magnuson J."/>
            <person name="Maillard F."/>
            <person name="Murat C."/>
            <person name="Nolan M."/>
            <person name="Ohm R.A."/>
            <person name="Pangilinan J."/>
            <person name="Pereira M.F."/>
            <person name="Perotto S."/>
            <person name="Peter M."/>
            <person name="Pfister S."/>
            <person name="Riley R."/>
            <person name="Sitrit Y."/>
            <person name="Stielow J.B."/>
            <person name="Szollosi G."/>
            <person name="Zifcakova L."/>
            <person name="Stursova M."/>
            <person name="Spatafora J.W."/>
            <person name="Tedersoo L."/>
            <person name="Vaario L.M."/>
            <person name="Yamada A."/>
            <person name="Yan M."/>
            <person name="Wang P."/>
            <person name="Xu J."/>
            <person name="Bruns T."/>
            <person name="Baldrian P."/>
            <person name="Vilgalys R."/>
            <person name="Dunand C."/>
            <person name="Henrissat B."/>
            <person name="Grigoriev I.V."/>
            <person name="Hibbett D."/>
            <person name="Nagy L.G."/>
            <person name="Martin F.M."/>
        </authorList>
    </citation>
    <scope>NUCLEOTIDE SEQUENCE</scope>
    <source>
        <strain evidence="1">UP504</strain>
    </source>
</reference>
<gene>
    <name evidence="1" type="ORF">BS47DRAFT_1380524</name>
</gene>
<comment type="caution">
    <text evidence="1">The sequence shown here is derived from an EMBL/GenBank/DDBJ whole genome shotgun (WGS) entry which is preliminary data.</text>
</comment>
<evidence type="ECO:0000313" key="2">
    <source>
        <dbReference type="Proteomes" id="UP000886523"/>
    </source>
</evidence>
<organism evidence="1 2">
    <name type="scientific">Hydnum rufescens UP504</name>
    <dbReference type="NCBI Taxonomy" id="1448309"/>
    <lineage>
        <taxon>Eukaryota</taxon>
        <taxon>Fungi</taxon>
        <taxon>Dikarya</taxon>
        <taxon>Basidiomycota</taxon>
        <taxon>Agaricomycotina</taxon>
        <taxon>Agaricomycetes</taxon>
        <taxon>Cantharellales</taxon>
        <taxon>Hydnaceae</taxon>
        <taxon>Hydnum</taxon>
    </lineage>
</organism>
<dbReference type="EMBL" id="MU128932">
    <property type="protein sequence ID" value="KAF9517425.1"/>
    <property type="molecule type" value="Genomic_DNA"/>
</dbReference>
<proteinExistence type="predicted"/>
<sequence length="82" mass="9281">MLTSSLTTETLGPLLLLPAAVPSRPSIESLLIMKRSSIKKPISTSIIIHIPYIHNYAMVIKIEVIRWIFCAGRTSCRCRSWR</sequence>
<keyword evidence="2" id="KW-1185">Reference proteome</keyword>
<dbReference type="Proteomes" id="UP000886523">
    <property type="component" value="Unassembled WGS sequence"/>
</dbReference>
<dbReference type="AlphaFoldDB" id="A0A9P6B5R2"/>